<proteinExistence type="predicted"/>
<dbReference type="GO" id="GO:0042597">
    <property type="term" value="C:periplasmic space"/>
    <property type="evidence" value="ECO:0007669"/>
    <property type="project" value="UniProtKB-SubCell"/>
</dbReference>
<dbReference type="InterPro" id="IPR031811">
    <property type="entry name" value="ALGX/ALGJ_SGNH-like"/>
</dbReference>
<evidence type="ECO:0000256" key="4">
    <source>
        <dbReference type="ARBA" id="ARBA00022729"/>
    </source>
</evidence>
<evidence type="ECO:0000256" key="2">
    <source>
        <dbReference type="ARBA" id="ARBA00005182"/>
    </source>
</evidence>
<keyword evidence="3" id="KW-0808">Transferase</keyword>
<evidence type="ECO:0000256" key="5">
    <source>
        <dbReference type="ARBA" id="ARBA00022764"/>
    </source>
</evidence>
<dbReference type="AlphaFoldDB" id="A0A512JEB5"/>
<feature type="domain" description="AlgX/AlgJ SGNH hydrolase-like" evidence="7">
    <location>
        <begin position="10"/>
        <end position="160"/>
    </location>
</feature>
<reference evidence="8 9" key="1">
    <citation type="submission" date="2019-07" db="EMBL/GenBank/DDBJ databases">
        <title>Whole genome shotgun sequence of Methylobacterium gnaphalii NBRC 107716.</title>
        <authorList>
            <person name="Hosoyama A."/>
            <person name="Uohara A."/>
            <person name="Ohji S."/>
            <person name="Ichikawa N."/>
        </authorList>
    </citation>
    <scope>NUCLEOTIDE SEQUENCE [LARGE SCALE GENOMIC DNA]</scope>
    <source>
        <strain evidence="8 9">NBRC 107716</strain>
    </source>
</reference>
<accession>A0A512JEB5</accession>
<evidence type="ECO:0000313" key="9">
    <source>
        <dbReference type="Proteomes" id="UP000321750"/>
    </source>
</evidence>
<keyword evidence="6" id="KW-0016">Alginate biosynthesis</keyword>
<evidence type="ECO:0000313" key="8">
    <source>
        <dbReference type="EMBL" id="GEP08284.1"/>
    </source>
</evidence>
<sequence length="313" mass="35465">MQAPDPARTVHVGRDGWLFLIGGTNSVLIQYRRLSWHFLRIRSWARLIRQRNARAQALGIRCVQTIVPEKLSIYDNFTDGLRYDPARSPARRLAHRLMGLAGFVDLVAPLRAARDETELYRRTDTHWSYDGCHIAYRALMRACGAVPLPDIDSRPRFTTEGIWDLGEKLPGQPRETVTHWTLDRNAVRAWASPRVEAYEAAGRISELHVGAHVIYRNASPDADPRTVMLFGDSCAHFTHTLLTGFLAESFAELHFIWSSSIDWAHVERVRPDILMFEMAERFMARIPVDDFDVEAADRAPTDLSAPHEAAAAA</sequence>
<evidence type="ECO:0000256" key="1">
    <source>
        <dbReference type="ARBA" id="ARBA00004418"/>
    </source>
</evidence>
<dbReference type="EMBL" id="BJZV01000001">
    <property type="protein sequence ID" value="GEP08284.1"/>
    <property type="molecule type" value="Genomic_DNA"/>
</dbReference>
<keyword evidence="4" id="KW-0732">Signal</keyword>
<dbReference type="GO" id="GO:0016740">
    <property type="term" value="F:transferase activity"/>
    <property type="evidence" value="ECO:0007669"/>
    <property type="project" value="UniProtKB-KW"/>
</dbReference>
<dbReference type="Pfam" id="PF16822">
    <property type="entry name" value="ALGX"/>
    <property type="match status" value="1"/>
</dbReference>
<gene>
    <name evidence="8" type="ORF">MGN01_01290</name>
</gene>
<dbReference type="RefSeq" id="WP_147044638.1">
    <property type="nucleotide sequence ID" value="NZ_BJZV01000001.1"/>
</dbReference>
<comment type="pathway">
    <text evidence="2">Glycan biosynthesis; alginate biosynthesis.</text>
</comment>
<keyword evidence="9" id="KW-1185">Reference proteome</keyword>
<dbReference type="Proteomes" id="UP000321750">
    <property type="component" value="Unassembled WGS sequence"/>
</dbReference>
<protein>
    <recommendedName>
        <fullName evidence="7">AlgX/AlgJ SGNH hydrolase-like domain-containing protein</fullName>
    </recommendedName>
</protein>
<evidence type="ECO:0000256" key="6">
    <source>
        <dbReference type="ARBA" id="ARBA00022841"/>
    </source>
</evidence>
<dbReference type="OrthoDB" id="5243588at2"/>
<keyword evidence="5" id="KW-0574">Periplasm</keyword>
<organism evidence="8 9">
    <name type="scientific">Methylobacterium gnaphalii</name>
    <dbReference type="NCBI Taxonomy" id="1010610"/>
    <lineage>
        <taxon>Bacteria</taxon>
        <taxon>Pseudomonadati</taxon>
        <taxon>Pseudomonadota</taxon>
        <taxon>Alphaproteobacteria</taxon>
        <taxon>Hyphomicrobiales</taxon>
        <taxon>Methylobacteriaceae</taxon>
        <taxon>Methylobacterium</taxon>
    </lineage>
</organism>
<evidence type="ECO:0000256" key="3">
    <source>
        <dbReference type="ARBA" id="ARBA00022679"/>
    </source>
</evidence>
<evidence type="ECO:0000259" key="7">
    <source>
        <dbReference type="Pfam" id="PF16822"/>
    </source>
</evidence>
<name>A0A512JEB5_9HYPH</name>
<dbReference type="GO" id="GO:0042121">
    <property type="term" value="P:alginic acid biosynthetic process"/>
    <property type="evidence" value="ECO:0007669"/>
    <property type="project" value="UniProtKB-UniPathway"/>
</dbReference>
<comment type="subcellular location">
    <subcellularLocation>
        <location evidence="1">Periplasm</location>
    </subcellularLocation>
</comment>
<comment type="caution">
    <text evidence="8">The sequence shown here is derived from an EMBL/GenBank/DDBJ whole genome shotgun (WGS) entry which is preliminary data.</text>
</comment>
<dbReference type="UniPathway" id="UPA00286"/>